<organism evidence="2 3">
    <name type="scientific">Clostridium moniliforme</name>
    <dbReference type="NCBI Taxonomy" id="39489"/>
    <lineage>
        <taxon>Bacteria</taxon>
        <taxon>Bacillati</taxon>
        <taxon>Bacillota</taxon>
        <taxon>Clostridia</taxon>
        <taxon>Eubacteriales</taxon>
        <taxon>Clostridiaceae</taxon>
        <taxon>Clostridium</taxon>
    </lineage>
</organism>
<proteinExistence type="predicted"/>
<evidence type="ECO:0000313" key="3">
    <source>
        <dbReference type="Proteomes" id="UP000783390"/>
    </source>
</evidence>
<reference evidence="2 3" key="1">
    <citation type="submission" date="2021-03" db="EMBL/GenBank/DDBJ databases">
        <title>Genomic Encyclopedia of Type Strains, Phase IV (KMG-IV): sequencing the most valuable type-strain genomes for metagenomic binning, comparative biology and taxonomic classification.</title>
        <authorList>
            <person name="Goeker M."/>
        </authorList>
    </citation>
    <scope>NUCLEOTIDE SEQUENCE [LARGE SCALE GENOMIC DNA]</scope>
    <source>
        <strain evidence="2 3">DSM 3984</strain>
    </source>
</reference>
<evidence type="ECO:0000256" key="1">
    <source>
        <dbReference type="SAM" id="Phobius"/>
    </source>
</evidence>
<dbReference type="EMBL" id="JAGGJZ010000002">
    <property type="protein sequence ID" value="MBP1889217.1"/>
    <property type="molecule type" value="Genomic_DNA"/>
</dbReference>
<gene>
    <name evidence="2" type="ORF">J2Z53_000798</name>
</gene>
<dbReference type="RefSeq" id="WP_209795935.1">
    <property type="nucleotide sequence ID" value="NZ_JAGGJZ010000002.1"/>
</dbReference>
<keyword evidence="1" id="KW-0472">Membrane</keyword>
<evidence type="ECO:0008006" key="4">
    <source>
        <dbReference type="Google" id="ProtNLM"/>
    </source>
</evidence>
<accession>A0ABS4EZF4</accession>
<dbReference type="Proteomes" id="UP000783390">
    <property type="component" value="Unassembled WGS sequence"/>
</dbReference>
<protein>
    <recommendedName>
        <fullName evidence="4">DUF5673 domain-containing protein</fullName>
    </recommendedName>
</protein>
<keyword evidence="3" id="KW-1185">Reference proteome</keyword>
<feature type="transmembrane region" description="Helical" evidence="1">
    <location>
        <begin position="77"/>
        <end position="97"/>
    </location>
</feature>
<keyword evidence="1" id="KW-1133">Transmembrane helix</keyword>
<evidence type="ECO:0000313" key="2">
    <source>
        <dbReference type="EMBL" id="MBP1889217.1"/>
    </source>
</evidence>
<sequence>MEVFNICLVTVLTVFNCSLFIAFMKNRRYLKDNSVEFIDLLKKGWKSRTNSTYFLLLLTLLQVGLVLIAYLKEENLYVILIMYISIMIINDRGFYVGSKKIGKILKLEDTEGVEYIQIERTIDYAEFTLVFNDNREKKIRTQNKNVEGIEEALRDCGYEVYNQSK</sequence>
<name>A0ABS4EZF4_9CLOT</name>
<keyword evidence="1" id="KW-0812">Transmembrane</keyword>
<feature type="transmembrane region" description="Helical" evidence="1">
    <location>
        <begin position="6"/>
        <end position="24"/>
    </location>
</feature>
<feature type="transmembrane region" description="Helical" evidence="1">
    <location>
        <begin position="52"/>
        <end position="71"/>
    </location>
</feature>
<comment type="caution">
    <text evidence="2">The sequence shown here is derived from an EMBL/GenBank/DDBJ whole genome shotgun (WGS) entry which is preliminary data.</text>
</comment>